<organism evidence="11">
    <name type="scientific">Pseudogymnoascus destructans</name>
    <dbReference type="NCBI Taxonomy" id="655981"/>
    <lineage>
        <taxon>Eukaryota</taxon>
        <taxon>Fungi</taxon>
        <taxon>Dikarya</taxon>
        <taxon>Ascomycota</taxon>
        <taxon>Pezizomycotina</taxon>
        <taxon>Leotiomycetes</taxon>
        <taxon>Thelebolales</taxon>
        <taxon>Thelebolaceae</taxon>
        <taxon>Pseudogymnoascus</taxon>
    </lineage>
</organism>
<evidence type="ECO:0000256" key="3">
    <source>
        <dbReference type="ARBA" id="ARBA00022801"/>
    </source>
</evidence>
<feature type="domain" description="Phosphatidic acid phosphatase type 2/haloperoxidase" evidence="10">
    <location>
        <begin position="122"/>
        <end position="242"/>
    </location>
</feature>
<keyword evidence="2 9" id="KW-0812">Transmembrane</keyword>
<dbReference type="GO" id="GO:0042392">
    <property type="term" value="F:sphingosine-1-phosphate phosphatase activity"/>
    <property type="evidence" value="ECO:0007669"/>
    <property type="project" value="TreeGrafter"/>
</dbReference>
<dbReference type="CDD" id="cd03388">
    <property type="entry name" value="PAP2_SPPase1"/>
    <property type="match status" value="1"/>
</dbReference>
<dbReference type="PANTHER" id="PTHR14969:SF28">
    <property type="entry name" value="DIHYDROSPHINGOSINE 1-PHOSPHATE PHOSPHATASE LCB3-RELATED"/>
    <property type="match status" value="1"/>
</dbReference>
<evidence type="ECO:0000256" key="9">
    <source>
        <dbReference type="SAM" id="Phobius"/>
    </source>
</evidence>
<dbReference type="SMART" id="SM00014">
    <property type="entry name" value="acidPPc"/>
    <property type="match status" value="1"/>
</dbReference>
<evidence type="ECO:0000256" key="6">
    <source>
        <dbReference type="ARBA" id="ARBA00023136"/>
    </source>
</evidence>
<dbReference type="GO" id="GO:0005789">
    <property type="term" value="C:endoplasmic reticulum membrane"/>
    <property type="evidence" value="ECO:0007669"/>
    <property type="project" value="UniProtKB-SubCell"/>
</dbReference>
<comment type="similarity">
    <text evidence="7">Belongs to the type 2 lipid phosphate phosphatase family.</text>
</comment>
<dbReference type="RefSeq" id="XP_024324327.1">
    <property type="nucleotide sequence ID" value="XM_024468077.1"/>
</dbReference>
<evidence type="ECO:0000256" key="7">
    <source>
        <dbReference type="ARBA" id="ARBA00038324"/>
    </source>
</evidence>
<feature type="transmembrane region" description="Helical" evidence="9">
    <location>
        <begin position="256"/>
        <end position="274"/>
    </location>
</feature>
<dbReference type="OrthoDB" id="301434at2759"/>
<proteinExistence type="inferred from homology"/>
<feature type="region of interest" description="Disordered" evidence="8">
    <location>
        <begin position="434"/>
        <end position="493"/>
    </location>
</feature>
<feature type="transmembrane region" description="Helical" evidence="9">
    <location>
        <begin position="92"/>
        <end position="114"/>
    </location>
</feature>
<comment type="subcellular location">
    <subcellularLocation>
        <location evidence="1">Endoplasmic reticulum membrane</location>
        <topology evidence="1">Multi-pass membrane protein</topology>
    </subcellularLocation>
</comment>
<dbReference type="EMBL" id="KV441394">
    <property type="protein sequence ID" value="OAF59043.1"/>
    <property type="molecule type" value="Genomic_DNA"/>
</dbReference>
<feature type="region of interest" description="Disordered" evidence="8">
    <location>
        <begin position="513"/>
        <end position="539"/>
    </location>
</feature>
<dbReference type="AlphaFoldDB" id="A0A177ACY1"/>
<dbReference type="eggNOG" id="KOG2822">
    <property type="taxonomic scope" value="Eukaryota"/>
</dbReference>
<dbReference type="InterPro" id="IPR000326">
    <property type="entry name" value="PAP2/HPO"/>
</dbReference>
<evidence type="ECO:0000256" key="5">
    <source>
        <dbReference type="ARBA" id="ARBA00022989"/>
    </source>
</evidence>
<dbReference type="GeneID" id="36287517"/>
<gene>
    <name evidence="11" type="ORF">VC83_04446</name>
</gene>
<keyword evidence="6 9" id="KW-0472">Membrane</keyword>
<accession>A0A177ACY1</accession>
<keyword evidence="3" id="KW-0378">Hydrolase</keyword>
<evidence type="ECO:0000256" key="8">
    <source>
        <dbReference type="SAM" id="MobiDB-lite"/>
    </source>
</evidence>
<dbReference type="PANTHER" id="PTHR14969">
    <property type="entry name" value="SPHINGOSINE-1-PHOSPHATE PHOSPHOHYDROLASE"/>
    <property type="match status" value="1"/>
</dbReference>
<dbReference type="Pfam" id="PF01569">
    <property type="entry name" value="PAP2"/>
    <property type="match status" value="1"/>
</dbReference>
<evidence type="ECO:0000256" key="4">
    <source>
        <dbReference type="ARBA" id="ARBA00022824"/>
    </source>
</evidence>
<feature type="transmembrane region" description="Helical" evidence="9">
    <location>
        <begin position="326"/>
        <end position="345"/>
    </location>
</feature>
<dbReference type="InterPro" id="IPR036938">
    <property type="entry name" value="PAP2/HPO_sf"/>
</dbReference>
<evidence type="ECO:0000256" key="1">
    <source>
        <dbReference type="ARBA" id="ARBA00004477"/>
    </source>
</evidence>
<name>A0A177ACY1_9PEZI</name>
<dbReference type="VEuPathDB" id="FungiDB:GMDG_01857"/>
<sequence length="607" mass="67188">MYSSPNASHGELEKFPDLDDAVLPEIAIDTSPTPPASLNNRDAGMRSLDHYRRKLPPWRYKLRQSLLPLIRVETPYLAWMQDKMRSPALDSYFAITANLGTHTFFMVVLPILFWCGYTSLGRGMVHILANGVFFTGFLKDMLSLPRPLSPPLHRITMSGSAALEYGFPSTHSANAVSVAVYALFTLRAPDCPLAPTTKLILEGLSYAYALSIILGRLYCGMHGFLDVIIGSLMGATISIIECVYGGDIDNYLHNSSWRAPLLVAVVIIILVRIHPEPADDCPCFDDSVAFAGVMIGCELGDWHYSNSSYSWSHPVPATVPFSLDHMGWPMAITRILVGVLIIFMWREVMKPAMLKSLPHLFRFIEQFGLILPRKFFIPASEYKKIPARLRVDNVMPSVSDLPSLLTSIRHPGRGRAVSIGPQSAADAYETLAYRDKRRRESMGTPSPSHSRGNSTNKATHVQTVGSEAQGLKLETGEGGGLSSQISLPNSVPTSLQSRLGDYEQMMGQGHVIVSPPTPSTEEKIPQDWDRTKLGGDRGTETDLLVGTENELGEKEMFSRLEKPRVRYDVEVVTKLVVYTGIGWLAVEINPIIFELLGIGMREHSPYV</sequence>
<keyword evidence="4" id="KW-0256">Endoplasmic reticulum</keyword>
<evidence type="ECO:0000256" key="2">
    <source>
        <dbReference type="ARBA" id="ARBA00022692"/>
    </source>
</evidence>
<reference evidence="11" key="1">
    <citation type="submission" date="2016-03" db="EMBL/GenBank/DDBJ databases">
        <title>Updated assembly of Pseudogymnoascus destructans, the fungus causing white-nose syndrome of bats.</title>
        <authorList>
            <person name="Palmer J.M."/>
            <person name="Drees K.P."/>
            <person name="Foster J.T."/>
            <person name="Lindner D.L."/>
        </authorList>
    </citation>
    <scope>NUCLEOTIDE SEQUENCE [LARGE SCALE GENOMIC DNA]</scope>
    <source>
        <strain evidence="11">20631-21</strain>
    </source>
</reference>
<protein>
    <recommendedName>
        <fullName evidence="10">Phosphatidic acid phosphatase type 2/haloperoxidase domain-containing protein</fullName>
    </recommendedName>
</protein>
<keyword evidence="5 9" id="KW-1133">Transmembrane helix</keyword>
<feature type="compositionally biased region" description="Basic and acidic residues" evidence="8">
    <location>
        <begin position="520"/>
        <end position="539"/>
    </location>
</feature>
<feature type="compositionally biased region" description="Polar residues" evidence="8">
    <location>
        <begin position="482"/>
        <end position="493"/>
    </location>
</feature>
<feature type="compositionally biased region" description="Polar residues" evidence="8">
    <location>
        <begin position="443"/>
        <end position="466"/>
    </location>
</feature>
<dbReference type="Gene3D" id="1.20.144.10">
    <property type="entry name" value="Phosphatidic acid phosphatase type 2/haloperoxidase"/>
    <property type="match status" value="1"/>
</dbReference>
<evidence type="ECO:0000259" key="10">
    <source>
        <dbReference type="SMART" id="SM00014"/>
    </source>
</evidence>
<feature type="transmembrane region" description="Helical" evidence="9">
    <location>
        <begin position="224"/>
        <end position="244"/>
    </location>
</feature>
<feature type="transmembrane region" description="Helical" evidence="9">
    <location>
        <begin position="120"/>
        <end position="138"/>
    </location>
</feature>
<dbReference type="SUPFAM" id="SSF48317">
    <property type="entry name" value="Acid phosphatase/Vanadium-dependent haloperoxidase"/>
    <property type="match status" value="1"/>
</dbReference>
<dbReference type="Proteomes" id="UP000077154">
    <property type="component" value="Unassembled WGS sequence"/>
</dbReference>
<evidence type="ECO:0000313" key="11">
    <source>
        <dbReference type="EMBL" id="OAF59043.1"/>
    </source>
</evidence>